<dbReference type="AlphaFoldDB" id="A0A4S8R3S5"/>
<feature type="compositionally biased region" description="Gly residues" evidence="1">
    <location>
        <begin position="90"/>
        <end position="100"/>
    </location>
</feature>
<feature type="region of interest" description="Disordered" evidence="1">
    <location>
        <begin position="1"/>
        <end position="32"/>
    </location>
</feature>
<evidence type="ECO:0000313" key="2">
    <source>
        <dbReference type="EMBL" id="THV48789.1"/>
    </source>
</evidence>
<comment type="caution">
    <text evidence="2">The sequence shown here is derived from an EMBL/GenBank/DDBJ whole genome shotgun (WGS) entry which is preliminary data.</text>
</comment>
<proteinExistence type="predicted"/>
<evidence type="ECO:0000313" key="3">
    <source>
        <dbReference type="Proteomes" id="UP000308671"/>
    </source>
</evidence>
<feature type="region of interest" description="Disordered" evidence="1">
    <location>
        <begin position="44"/>
        <end position="114"/>
    </location>
</feature>
<feature type="region of interest" description="Disordered" evidence="1">
    <location>
        <begin position="221"/>
        <end position="240"/>
    </location>
</feature>
<organism evidence="2 3">
    <name type="scientific">Botrytis galanthina</name>
    <dbReference type="NCBI Taxonomy" id="278940"/>
    <lineage>
        <taxon>Eukaryota</taxon>
        <taxon>Fungi</taxon>
        <taxon>Dikarya</taxon>
        <taxon>Ascomycota</taxon>
        <taxon>Pezizomycotina</taxon>
        <taxon>Leotiomycetes</taxon>
        <taxon>Helotiales</taxon>
        <taxon>Sclerotiniaceae</taxon>
        <taxon>Botrytis</taxon>
    </lineage>
</organism>
<keyword evidence="3" id="KW-1185">Reference proteome</keyword>
<feature type="compositionally biased region" description="Basic residues" evidence="1">
    <location>
        <begin position="1"/>
        <end position="15"/>
    </location>
</feature>
<accession>A0A4S8R3S5</accession>
<feature type="compositionally biased region" description="Basic and acidic residues" evidence="1">
    <location>
        <begin position="44"/>
        <end position="57"/>
    </location>
</feature>
<evidence type="ECO:0000256" key="1">
    <source>
        <dbReference type="SAM" id="MobiDB-lite"/>
    </source>
</evidence>
<feature type="compositionally biased region" description="Gly residues" evidence="1">
    <location>
        <begin position="221"/>
        <end position="232"/>
    </location>
</feature>
<reference evidence="2 3" key="1">
    <citation type="submission" date="2017-12" db="EMBL/GenBank/DDBJ databases">
        <title>Comparative genomics of Botrytis spp.</title>
        <authorList>
            <person name="Valero-Jimenez C.A."/>
            <person name="Tapia P."/>
            <person name="Veloso J."/>
            <person name="Silva-Moreno E."/>
            <person name="Staats M."/>
            <person name="Valdes J.H."/>
            <person name="Van Kan J.A.L."/>
        </authorList>
    </citation>
    <scope>NUCLEOTIDE SEQUENCE [LARGE SCALE GENOMIC DNA]</scope>
    <source>
        <strain evidence="2 3">MUCL435</strain>
    </source>
</reference>
<dbReference type="Proteomes" id="UP000308671">
    <property type="component" value="Unassembled WGS sequence"/>
</dbReference>
<dbReference type="EMBL" id="PQXL01000228">
    <property type="protein sequence ID" value="THV48789.1"/>
    <property type="molecule type" value="Genomic_DNA"/>
</dbReference>
<gene>
    <name evidence="2" type="ORF">BGAL_0228g00230</name>
</gene>
<protein>
    <submittedName>
        <fullName evidence="2">Uncharacterized protein</fullName>
    </submittedName>
</protein>
<name>A0A4S8R3S5_9HELO</name>
<sequence length="240" mass="25971">MLPKKQRKFAPKPKRANAATRARRQREEEGRLAEIAANAAAIQLERERERERMRELEGEGEEERQGVAARNTPASGGFWGRDNEEEETGAGSGAFGGSSIAGGEPNMFSGLVFRPKRQPTPVEIEAQRVIKIERRKAQRRRAAEREREAAKKADAKIIKGMARLRIAERIAAGEDVAFDEDEDEEEEDRIWTTVLGGWKLPDEEDDDDVCGGAGGLGGSFGGGSGGAGGQGVGQAILSGN</sequence>